<gene>
    <name evidence="2" type="ORF">HPE63_08645</name>
</gene>
<dbReference type="GO" id="GO:0016787">
    <property type="term" value="F:hydrolase activity"/>
    <property type="evidence" value="ECO:0007669"/>
    <property type="project" value="UniProtKB-KW"/>
</dbReference>
<proteinExistence type="predicted"/>
<keyword evidence="2" id="KW-0378">Hydrolase</keyword>
<dbReference type="RefSeq" id="WP_188313873.1">
    <property type="nucleotide sequence ID" value="NZ_JABTCG010000003.1"/>
</dbReference>
<dbReference type="PANTHER" id="PTHR43689:SF8">
    <property type="entry name" value="ALPHA_BETA-HYDROLASES SUPERFAMILY PROTEIN"/>
    <property type="match status" value="1"/>
</dbReference>
<evidence type="ECO:0000259" key="1">
    <source>
        <dbReference type="Pfam" id="PF00561"/>
    </source>
</evidence>
<dbReference type="InterPro" id="IPR029058">
    <property type="entry name" value="AB_hydrolase_fold"/>
</dbReference>
<dbReference type="EMBL" id="JABTCG010000003">
    <property type="protein sequence ID" value="MBD0850734.1"/>
    <property type="molecule type" value="Genomic_DNA"/>
</dbReference>
<keyword evidence="3" id="KW-1185">Reference proteome</keyword>
<evidence type="ECO:0000313" key="2">
    <source>
        <dbReference type="EMBL" id="MBD0850734.1"/>
    </source>
</evidence>
<sequence>MQKALNKFIPLAYGAYFNSLSLFSQQEAAKKAFQLFCTPRKGKVLSAQSAYLDDARHQRLQAMNIELQTYQWKGDKDTVLLLHGWESNSFRWRKLIAFLKDENYNIIAFDAPAHGNSTGSIFNVALYTECTKVIVDAYKPKIIIGHSVGGMNTLYHQEKYPDSEIEKIVTIGSPSKLQDVMQQYQQLLKFNDVVFNGLDDYILKNYGFRIHEFNSSDFKGHLDKKGLIIHDRRDTIIPFSASEPVHASWKNSEFYTTEGYGHSMHHDEVNLRILDFIKS</sequence>
<dbReference type="Pfam" id="PF00561">
    <property type="entry name" value="Abhydrolase_1"/>
    <property type="match status" value="1"/>
</dbReference>
<name>A0ABR7VAQ0_9FLAO</name>
<accession>A0ABR7VAQ0</accession>
<organism evidence="2 3">
    <name type="scientific">Maribacter arenosus</name>
    <dbReference type="NCBI Taxonomy" id="1854708"/>
    <lineage>
        <taxon>Bacteria</taxon>
        <taxon>Pseudomonadati</taxon>
        <taxon>Bacteroidota</taxon>
        <taxon>Flavobacteriia</taxon>
        <taxon>Flavobacteriales</taxon>
        <taxon>Flavobacteriaceae</taxon>
        <taxon>Maribacter</taxon>
    </lineage>
</organism>
<dbReference type="Gene3D" id="3.40.50.1820">
    <property type="entry name" value="alpha/beta hydrolase"/>
    <property type="match status" value="1"/>
</dbReference>
<evidence type="ECO:0000313" key="3">
    <source>
        <dbReference type="Proteomes" id="UP000598350"/>
    </source>
</evidence>
<dbReference type="Proteomes" id="UP000598350">
    <property type="component" value="Unassembled WGS sequence"/>
</dbReference>
<feature type="domain" description="AB hydrolase-1" evidence="1">
    <location>
        <begin position="78"/>
        <end position="184"/>
    </location>
</feature>
<dbReference type="InterPro" id="IPR000073">
    <property type="entry name" value="AB_hydrolase_1"/>
</dbReference>
<protein>
    <submittedName>
        <fullName evidence="2">Alpha/beta hydrolase</fullName>
    </submittedName>
</protein>
<dbReference type="PANTHER" id="PTHR43689">
    <property type="entry name" value="HYDROLASE"/>
    <property type="match status" value="1"/>
</dbReference>
<dbReference type="SUPFAM" id="SSF53474">
    <property type="entry name" value="alpha/beta-Hydrolases"/>
    <property type="match status" value="1"/>
</dbReference>
<comment type="caution">
    <text evidence="2">The sequence shown here is derived from an EMBL/GenBank/DDBJ whole genome shotgun (WGS) entry which is preliminary data.</text>
</comment>
<reference evidence="2 3" key="1">
    <citation type="submission" date="2020-05" db="EMBL/GenBank/DDBJ databases">
        <title>The draft genome sequence of Maribacter arenosus CAU 1321.</title>
        <authorList>
            <person name="Mu L."/>
        </authorList>
    </citation>
    <scope>NUCLEOTIDE SEQUENCE [LARGE SCALE GENOMIC DNA]</scope>
    <source>
        <strain evidence="2 3">CAU 1321</strain>
    </source>
</reference>